<evidence type="ECO:0000313" key="4">
    <source>
        <dbReference type="EMBL" id="RYU12766.1"/>
    </source>
</evidence>
<dbReference type="Pfam" id="PF08666">
    <property type="entry name" value="SAF"/>
    <property type="match status" value="1"/>
</dbReference>
<keyword evidence="5" id="KW-1185">Reference proteome</keyword>
<evidence type="ECO:0000313" key="5">
    <source>
        <dbReference type="Proteomes" id="UP000291189"/>
    </source>
</evidence>
<reference evidence="4 5" key="1">
    <citation type="submission" date="2019-01" db="EMBL/GenBank/DDBJ databases">
        <title>Nocardioides guangzhouensis sp. nov., an actinobacterium isolated from soil.</title>
        <authorList>
            <person name="Fu Y."/>
            <person name="Cai Y."/>
            <person name="Lin Z."/>
            <person name="Chen P."/>
        </authorList>
    </citation>
    <scope>NUCLEOTIDE SEQUENCE [LARGE SCALE GENOMIC DNA]</scope>
    <source>
        <strain evidence="4 5">NBRC 105384</strain>
    </source>
</reference>
<protein>
    <recommendedName>
        <fullName evidence="3">SAF domain-containing protein</fullName>
    </recommendedName>
</protein>
<dbReference type="AlphaFoldDB" id="A0A4V1Z209"/>
<evidence type="ECO:0000256" key="1">
    <source>
        <dbReference type="SAM" id="MobiDB-lite"/>
    </source>
</evidence>
<dbReference type="Proteomes" id="UP000291189">
    <property type="component" value="Unassembled WGS sequence"/>
</dbReference>
<dbReference type="SMART" id="SM00858">
    <property type="entry name" value="SAF"/>
    <property type="match status" value="1"/>
</dbReference>
<comment type="caution">
    <text evidence="4">The sequence shown here is derived from an EMBL/GenBank/DDBJ whole genome shotgun (WGS) entry which is preliminary data.</text>
</comment>
<dbReference type="EMBL" id="SDPU01000020">
    <property type="protein sequence ID" value="RYU12766.1"/>
    <property type="molecule type" value="Genomic_DNA"/>
</dbReference>
<dbReference type="CDD" id="cd11614">
    <property type="entry name" value="SAF_CpaB_FlgA_like"/>
    <property type="match status" value="1"/>
</dbReference>
<keyword evidence="2" id="KW-0472">Membrane</keyword>
<keyword evidence="2" id="KW-0812">Transmembrane</keyword>
<keyword evidence="2" id="KW-1133">Transmembrane helix</keyword>
<dbReference type="InterPro" id="IPR013974">
    <property type="entry name" value="SAF"/>
</dbReference>
<organism evidence="4 5">
    <name type="scientific">Nocardioides iriomotensis</name>
    <dbReference type="NCBI Taxonomy" id="715784"/>
    <lineage>
        <taxon>Bacteria</taxon>
        <taxon>Bacillati</taxon>
        <taxon>Actinomycetota</taxon>
        <taxon>Actinomycetes</taxon>
        <taxon>Propionibacteriales</taxon>
        <taxon>Nocardioidaceae</taxon>
        <taxon>Nocardioides</taxon>
    </lineage>
</organism>
<feature type="region of interest" description="Disordered" evidence="1">
    <location>
        <begin position="42"/>
        <end position="81"/>
    </location>
</feature>
<accession>A0A4V1Z209</accession>
<feature type="transmembrane region" description="Helical" evidence="2">
    <location>
        <begin position="86"/>
        <end position="107"/>
    </location>
</feature>
<dbReference type="OrthoDB" id="3789206at2"/>
<evidence type="ECO:0000256" key="2">
    <source>
        <dbReference type="SAM" id="Phobius"/>
    </source>
</evidence>
<proteinExistence type="predicted"/>
<sequence>MPPFGRVHARPRRVINCRAQSGGELGRPCSGPLPTFLATRERRMSTTSTGETTADRQRLRAARGTGVKAPGTANRLPSPPRQRRPALAAIAVLLIVGGALVAGLLAIRMDSRVPMLAAKVDIEPGAVIEADDLTVVQVATDDGDKLIPAEFEDQIVGAFARARIYKNQILDQRLLTETDPIGQDRAVVSIVLSPALAPDNLREGDLVEIVRAAGTSGGGAAAERLTRGLVTSINEPDEEDLGGGAAASANILVPSAVAADVIDASSANVAGIALISRGNTIDDVTLTGF</sequence>
<feature type="domain" description="SAF" evidence="3">
    <location>
        <begin position="113"/>
        <end position="176"/>
    </location>
</feature>
<name>A0A4V1Z209_9ACTN</name>
<evidence type="ECO:0000259" key="3">
    <source>
        <dbReference type="SMART" id="SM00858"/>
    </source>
</evidence>
<gene>
    <name evidence="4" type="ORF">ETU37_07265</name>
</gene>